<comment type="caution">
    <text evidence="4">The sequence shown here is derived from an EMBL/GenBank/DDBJ whole genome shotgun (WGS) entry which is preliminary data.</text>
</comment>
<dbReference type="InterPro" id="IPR023365">
    <property type="entry name" value="Sortase_dom-sf"/>
</dbReference>
<sequence>MRSRKYRGLCGLILAAALFALPSTAQAADYNFETQTPSDYYGSTSYEDIYGSQYNYGGPNVVDYQVPELEYGVLSTTQTGIMEKALLPGLQQTVATGTGGYGISGGGAAVTLPGISDGDSFLPGLPAYTQLTDDFLLSNGAIGKISIPAIGVKNYYLWEGATNSSMNKGLGHFATTSVWDGNVGLCGHNRGAKYIIGAIKDMDVGDKVTYTTSEGTRTYEVETIKKIRSDDWSVLDATADNRITMITCVAGDYSHRWCLQAVEVD</sequence>
<name>A0A921MJE2_9FIRM</name>
<dbReference type="CDD" id="cd06166">
    <property type="entry name" value="Sortase_D_2"/>
    <property type="match status" value="1"/>
</dbReference>
<evidence type="ECO:0000313" key="5">
    <source>
        <dbReference type="Proteomes" id="UP000760668"/>
    </source>
</evidence>
<protein>
    <submittedName>
        <fullName evidence="4">Class D sortase</fullName>
    </submittedName>
</protein>
<feature type="chain" id="PRO_5036864109" evidence="3">
    <location>
        <begin position="28"/>
        <end position="265"/>
    </location>
</feature>
<accession>A0A921MJE2</accession>
<gene>
    <name evidence="4" type="ORF">K8V01_01280</name>
</gene>
<feature type="signal peptide" evidence="3">
    <location>
        <begin position="1"/>
        <end position="27"/>
    </location>
</feature>
<dbReference type="AlphaFoldDB" id="A0A921MJE2"/>
<evidence type="ECO:0000256" key="2">
    <source>
        <dbReference type="PIRSR" id="PIRSR605754-1"/>
    </source>
</evidence>
<feature type="active site" description="Acyl-thioester intermediate" evidence="2">
    <location>
        <position position="248"/>
    </location>
</feature>
<dbReference type="SUPFAM" id="SSF63817">
    <property type="entry name" value="Sortase"/>
    <property type="match status" value="1"/>
</dbReference>
<dbReference type="Pfam" id="PF04203">
    <property type="entry name" value="Sortase"/>
    <property type="match status" value="1"/>
</dbReference>
<dbReference type="GO" id="GO:0016787">
    <property type="term" value="F:hydrolase activity"/>
    <property type="evidence" value="ECO:0007669"/>
    <property type="project" value="UniProtKB-KW"/>
</dbReference>
<evidence type="ECO:0000256" key="3">
    <source>
        <dbReference type="SAM" id="SignalP"/>
    </source>
</evidence>
<keyword evidence="1" id="KW-0378">Hydrolase</keyword>
<evidence type="ECO:0000313" key="4">
    <source>
        <dbReference type="EMBL" id="HJG85653.1"/>
    </source>
</evidence>
<dbReference type="Gene3D" id="2.40.260.10">
    <property type="entry name" value="Sortase"/>
    <property type="match status" value="1"/>
</dbReference>
<reference evidence="4" key="2">
    <citation type="submission" date="2021-09" db="EMBL/GenBank/DDBJ databases">
        <authorList>
            <person name="Gilroy R."/>
        </authorList>
    </citation>
    <scope>NUCLEOTIDE SEQUENCE</scope>
    <source>
        <strain evidence="4">CHK179-5677</strain>
    </source>
</reference>
<dbReference type="NCBIfam" id="TIGR01076">
    <property type="entry name" value="sortase_fam"/>
    <property type="match status" value="1"/>
</dbReference>
<dbReference type="InterPro" id="IPR005754">
    <property type="entry name" value="Sortase"/>
</dbReference>
<proteinExistence type="predicted"/>
<dbReference type="EMBL" id="DYUC01000011">
    <property type="protein sequence ID" value="HJG85653.1"/>
    <property type="molecule type" value="Genomic_DNA"/>
</dbReference>
<keyword evidence="3" id="KW-0732">Signal</keyword>
<dbReference type="Proteomes" id="UP000760668">
    <property type="component" value="Unassembled WGS sequence"/>
</dbReference>
<organism evidence="4 5">
    <name type="scientific">Pseudoflavonifractor capillosus</name>
    <dbReference type="NCBI Taxonomy" id="106588"/>
    <lineage>
        <taxon>Bacteria</taxon>
        <taxon>Bacillati</taxon>
        <taxon>Bacillota</taxon>
        <taxon>Clostridia</taxon>
        <taxon>Eubacteriales</taxon>
        <taxon>Oscillospiraceae</taxon>
        <taxon>Pseudoflavonifractor</taxon>
    </lineage>
</organism>
<dbReference type="RefSeq" id="WP_304247270.1">
    <property type="nucleotide sequence ID" value="NZ_DYUC01000011.1"/>
</dbReference>
<dbReference type="InterPro" id="IPR021197">
    <property type="entry name" value="Cross-wall-target_lipo_motif"/>
</dbReference>
<dbReference type="InterPro" id="IPR042000">
    <property type="entry name" value="Sortase_D_2"/>
</dbReference>
<feature type="active site" description="Proton donor/acceptor" evidence="2">
    <location>
        <position position="188"/>
    </location>
</feature>
<reference evidence="4" key="1">
    <citation type="journal article" date="2021" name="PeerJ">
        <title>Extensive microbial diversity within the chicken gut microbiome revealed by metagenomics and culture.</title>
        <authorList>
            <person name="Gilroy R."/>
            <person name="Ravi A."/>
            <person name="Getino M."/>
            <person name="Pursley I."/>
            <person name="Horton D.L."/>
            <person name="Alikhan N.F."/>
            <person name="Baker D."/>
            <person name="Gharbi K."/>
            <person name="Hall N."/>
            <person name="Watson M."/>
            <person name="Adriaenssens E.M."/>
            <person name="Foster-Nyarko E."/>
            <person name="Jarju S."/>
            <person name="Secka A."/>
            <person name="Antonio M."/>
            <person name="Oren A."/>
            <person name="Chaudhuri R.R."/>
            <person name="La Ragione R."/>
            <person name="Hildebrand F."/>
            <person name="Pallen M.J."/>
        </authorList>
    </citation>
    <scope>NUCLEOTIDE SEQUENCE</scope>
    <source>
        <strain evidence="4">CHK179-5677</strain>
    </source>
</reference>
<evidence type="ECO:0000256" key="1">
    <source>
        <dbReference type="ARBA" id="ARBA00022801"/>
    </source>
</evidence>
<dbReference type="NCBIfam" id="TIGR03726">
    <property type="entry name" value="strep_RK_lipo"/>
    <property type="match status" value="1"/>
</dbReference>